<feature type="domain" description="CBS" evidence="3">
    <location>
        <begin position="58"/>
        <end position="124"/>
    </location>
</feature>
<accession>A0A7S1TF50</accession>
<dbReference type="InterPro" id="IPR000644">
    <property type="entry name" value="CBS_dom"/>
</dbReference>
<feature type="domain" description="CBS" evidence="3">
    <location>
        <begin position="148"/>
        <end position="204"/>
    </location>
</feature>
<dbReference type="PROSITE" id="PS51371">
    <property type="entry name" value="CBS"/>
    <property type="match status" value="2"/>
</dbReference>
<dbReference type="PANTHER" id="PTHR43080">
    <property type="entry name" value="CBS DOMAIN-CONTAINING PROTEIN CBSX3, MITOCHONDRIAL"/>
    <property type="match status" value="1"/>
</dbReference>
<gene>
    <name evidence="4" type="ORF">CCAE0312_LOCUS6319</name>
</gene>
<dbReference type="EMBL" id="HBGH01011395">
    <property type="protein sequence ID" value="CAD9234231.1"/>
    <property type="molecule type" value="Transcribed_RNA"/>
</dbReference>
<evidence type="ECO:0000256" key="2">
    <source>
        <dbReference type="PROSITE-ProRule" id="PRU00703"/>
    </source>
</evidence>
<sequence length="217" mass="23904">MASLVRFSFGLGRRRMSSDTAGVVGAAASAVSGEAGRSTETPSSHFEARSMTVADVLSLKGERQYTCFEDDLVFDAVKEMVKHNIGSLVVVDRKTPTKPIGIVTERDYLEKVRNVTKERPARDLTDSFLAQVIVLGRTSKTSTIKQIMSQKNLVWVTPTATLHYCMDLMSKNRVRHIPVVNSDELQGLISIGDIVTELVASHKRVNEAMHTYIGGSY</sequence>
<dbReference type="Gene3D" id="3.10.580.10">
    <property type="entry name" value="CBS-domain"/>
    <property type="match status" value="1"/>
</dbReference>
<proteinExistence type="predicted"/>
<dbReference type="SUPFAM" id="SSF54631">
    <property type="entry name" value="CBS-domain pair"/>
    <property type="match status" value="1"/>
</dbReference>
<name>A0A7S1TF50_9RHOD</name>
<dbReference type="Pfam" id="PF00571">
    <property type="entry name" value="CBS"/>
    <property type="match status" value="2"/>
</dbReference>
<dbReference type="AlphaFoldDB" id="A0A7S1TF50"/>
<evidence type="ECO:0000256" key="1">
    <source>
        <dbReference type="ARBA" id="ARBA00023122"/>
    </source>
</evidence>
<reference evidence="4" key="1">
    <citation type="submission" date="2021-01" db="EMBL/GenBank/DDBJ databases">
        <authorList>
            <person name="Corre E."/>
            <person name="Pelletier E."/>
            <person name="Niang G."/>
            <person name="Scheremetjew M."/>
            <person name="Finn R."/>
            <person name="Kale V."/>
            <person name="Holt S."/>
            <person name="Cochrane G."/>
            <person name="Meng A."/>
            <person name="Brown T."/>
            <person name="Cohen L."/>
        </authorList>
    </citation>
    <scope>NUCLEOTIDE SEQUENCE</scope>
    <source>
        <strain evidence="4">SAG 36.94</strain>
    </source>
</reference>
<evidence type="ECO:0000259" key="3">
    <source>
        <dbReference type="PROSITE" id="PS51371"/>
    </source>
</evidence>
<organism evidence="4">
    <name type="scientific">Compsopogon caeruleus</name>
    <dbReference type="NCBI Taxonomy" id="31354"/>
    <lineage>
        <taxon>Eukaryota</taxon>
        <taxon>Rhodophyta</taxon>
        <taxon>Compsopogonophyceae</taxon>
        <taxon>Compsopogonales</taxon>
        <taxon>Compsopogonaceae</taxon>
        <taxon>Compsopogon</taxon>
    </lineage>
</organism>
<protein>
    <recommendedName>
        <fullName evidence="3">CBS domain-containing protein</fullName>
    </recommendedName>
</protein>
<dbReference type="PANTHER" id="PTHR43080:SF2">
    <property type="entry name" value="CBS DOMAIN-CONTAINING PROTEIN"/>
    <property type="match status" value="1"/>
</dbReference>
<dbReference type="SMART" id="SM00116">
    <property type="entry name" value="CBS"/>
    <property type="match status" value="2"/>
</dbReference>
<evidence type="ECO:0000313" key="4">
    <source>
        <dbReference type="EMBL" id="CAD9234231.1"/>
    </source>
</evidence>
<dbReference type="InterPro" id="IPR051257">
    <property type="entry name" value="Diverse_CBS-Domain"/>
</dbReference>
<dbReference type="InterPro" id="IPR046342">
    <property type="entry name" value="CBS_dom_sf"/>
</dbReference>
<keyword evidence="1 2" id="KW-0129">CBS domain</keyword>